<evidence type="ECO:0000313" key="1">
    <source>
        <dbReference type="EMBL" id="MBE9069287.1"/>
    </source>
</evidence>
<reference evidence="1" key="1">
    <citation type="submission" date="2020-10" db="EMBL/GenBank/DDBJ databases">
        <authorList>
            <person name="Castelo-Branco R."/>
            <person name="Eusebio N."/>
            <person name="Adriana R."/>
            <person name="Vieira A."/>
            <person name="Brugerolle De Fraissinette N."/>
            <person name="Rezende De Castro R."/>
            <person name="Schneider M.P."/>
            <person name="Vasconcelos V."/>
            <person name="Leao P.N."/>
        </authorList>
    </citation>
    <scope>NUCLEOTIDE SEQUENCE</scope>
    <source>
        <strain evidence="1">LEGE 11479</strain>
    </source>
</reference>
<sequence length="45" mass="5051">MVSVFTNTVPFNPTRKFSRTQVFLPLVPKVMGLTMTSGMTDDDSR</sequence>
<accession>A0A928ZXF9</accession>
<gene>
    <name evidence="1" type="ORF">IQ260_21830</name>
</gene>
<keyword evidence="2" id="KW-1185">Reference proteome</keyword>
<organism evidence="1 2">
    <name type="scientific">Leptolyngbya cf. ectocarpi LEGE 11479</name>
    <dbReference type="NCBI Taxonomy" id="1828722"/>
    <lineage>
        <taxon>Bacteria</taxon>
        <taxon>Bacillati</taxon>
        <taxon>Cyanobacteriota</taxon>
        <taxon>Cyanophyceae</taxon>
        <taxon>Leptolyngbyales</taxon>
        <taxon>Leptolyngbyaceae</taxon>
        <taxon>Leptolyngbya group</taxon>
        <taxon>Leptolyngbya</taxon>
    </lineage>
</organism>
<dbReference type="Proteomes" id="UP000615026">
    <property type="component" value="Unassembled WGS sequence"/>
</dbReference>
<dbReference type="AlphaFoldDB" id="A0A928ZXF9"/>
<dbReference type="EMBL" id="JADEXP010000256">
    <property type="protein sequence ID" value="MBE9069287.1"/>
    <property type="molecule type" value="Genomic_DNA"/>
</dbReference>
<comment type="caution">
    <text evidence="1">The sequence shown here is derived from an EMBL/GenBank/DDBJ whole genome shotgun (WGS) entry which is preliminary data.</text>
</comment>
<protein>
    <submittedName>
        <fullName evidence="1">Uncharacterized protein</fullName>
    </submittedName>
</protein>
<proteinExistence type="predicted"/>
<evidence type="ECO:0000313" key="2">
    <source>
        <dbReference type="Proteomes" id="UP000615026"/>
    </source>
</evidence>
<name>A0A928ZXF9_LEPEC</name>